<keyword evidence="3" id="KW-1185">Reference proteome</keyword>
<sequence length="214" mass="24137">MKKLQSQFNFMIRVILLYFISKCLLFAYIAVKAANKEHGQSIILCGTVDSVLVVMIRGFVNIFPAIQLAVVGMFVMIIGQKFDYLSSVTNNTINNVLNEQKRYDVALINNQMVATEEENYMTNKKYYKSVQPLEVLQQASVVNFSLYTQQQIQTLTLQWSSKKAFLSAYGIINLGPWLLAPIAGNVITYLLVALQFDNVPLHDTNATIVLQSLP</sequence>
<dbReference type="EMBL" id="JAPWTJ010001128">
    <property type="protein sequence ID" value="KAJ8973709.1"/>
    <property type="molecule type" value="Genomic_DNA"/>
</dbReference>
<keyword evidence="1" id="KW-0472">Membrane</keyword>
<evidence type="ECO:0000256" key="1">
    <source>
        <dbReference type="SAM" id="Phobius"/>
    </source>
</evidence>
<name>A0ABQ9J752_9CUCU</name>
<comment type="caution">
    <text evidence="2">The sequence shown here is derived from an EMBL/GenBank/DDBJ whole genome shotgun (WGS) entry which is preliminary data.</text>
</comment>
<proteinExistence type="predicted"/>
<protein>
    <submittedName>
        <fullName evidence="2">Uncharacterized protein</fullName>
    </submittedName>
</protein>
<feature type="transmembrane region" description="Helical" evidence="1">
    <location>
        <begin position="168"/>
        <end position="192"/>
    </location>
</feature>
<evidence type="ECO:0000313" key="3">
    <source>
        <dbReference type="Proteomes" id="UP001162164"/>
    </source>
</evidence>
<dbReference type="Proteomes" id="UP001162164">
    <property type="component" value="Unassembled WGS sequence"/>
</dbReference>
<reference evidence="2" key="1">
    <citation type="journal article" date="2023" name="Insect Mol. Biol.">
        <title>Genome sequencing provides insights into the evolution of gene families encoding plant cell wall-degrading enzymes in longhorned beetles.</title>
        <authorList>
            <person name="Shin N.R."/>
            <person name="Okamura Y."/>
            <person name="Kirsch R."/>
            <person name="Pauchet Y."/>
        </authorList>
    </citation>
    <scope>NUCLEOTIDE SEQUENCE</scope>
    <source>
        <strain evidence="2">MMC_N1</strain>
    </source>
</reference>
<evidence type="ECO:0000313" key="2">
    <source>
        <dbReference type="EMBL" id="KAJ8973709.1"/>
    </source>
</evidence>
<organism evidence="2 3">
    <name type="scientific">Molorchus minor</name>
    <dbReference type="NCBI Taxonomy" id="1323400"/>
    <lineage>
        <taxon>Eukaryota</taxon>
        <taxon>Metazoa</taxon>
        <taxon>Ecdysozoa</taxon>
        <taxon>Arthropoda</taxon>
        <taxon>Hexapoda</taxon>
        <taxon>Insecta</taxon>
        <taxon>Pterygota</taxon>
        <taxon>Neoptera</taxon>
        <taxon>Endopterygota</taxon>
        <taxon>Coleoptera</taxon>
        <taxon>Polyphaga</taxon>
        <taxon>Cucujiformia</taxon>
        <taxon>Chrysomeloidea</taxon>
        <taxon>Cerambycidae</taxon>
        <taxon>Lamiinae</taxon>
        <taxon>Monochamini</taxon>
        <taxon>Molorchus</taxon>
    </lineage>
</organism>
<keyword evidence="1" id="KW-1133">Transmembrane helix</keyword>
<accession>A0ABQ9J752</accession>
<keyword evidence="1" id="KW-0812">Transmembrane</keyword>
<gene>
    <name evidence="2" type="ORF">NQ317_017911</name>
</gene>
<feature type="transmembrane region" description="Helical" evidence="1">
    <location>
        <begin position="12"/>
        <end position="31"/>
    </location>
</feature>
<feature type="transmembrane region" description="Helical" evidence="1">
    <location>
        <begin position="51"/>
        <end position="78"/>
    </location>
</feature>